<accession>A0AAV2DST1</accession>
<keyword evidence="2" id="KW-1185">Reference proteome</keyword>
<gene>
    <name evidence="1" type="ORF">LTRI10_LOCUS18281</name>
</gene>
<proteinExistence type="predicted"/>
<evidence type="ECO:0000313" key="2">
    <source>
        <dbReference type="Proteomes" id="UP001497516"/>
    </source>
</evidence>
<dbReference type="PANTHER" id="PTHR47074:SF21">
    <property type="entry name" value="RNASE H TYPE-1 DOMAIN-CONTAINING PROTEIN"/>
    <property type="match status" value="1"/>
</dbReference>
<name>A0AAV2DST1_9ROSI</name>
<sequence length="153" mass="18277">MLEQFVVVLWMMWNERNNQLFNRKKAQEWEIVGKALAYWEEYASYNRHEERMRVAEAITWKRPPIGWVNVNVDAAVIAGQGTGFGMVLRDEKGGFLRAAVRRERRCWPPEIAEMKVVEFGLKQLEMSVVFVGRWWKRTASRWRSRFRRRSARG</sequence>
<dbReference type="EMBL" id="OZ034816">
    <property type="protein sequence ID" value="CAL1376558.1"/>
    <property type="molecule type" value="Genomic_DNA"/>
</dbReference>
<dbReference type="AlphaFoldDB" id="A0AAV2DST1"/>
<dbReference type="InterPro" id="IPR052929">
    <property type="entry name" value="RNase_H-like_EbsB-rel"/>
</dbReference>
<evidence type="ECO:0008006" key="3">
    <source>
        <dbReference type="Google" id="ProtNLM"/>
    </source>
</evidence>
<dbReference type="Proteomes" id="UP001497516">
    <property type="component" value="Chromosome 3"/>
</dbReference>
<reference evidence="1 2" key="1">
    <citation type="submission" date="2024-04" db="EMBL/GenBank/DDBJ databases">
        <authorList>
            <person name="Fracassetti M."/>
        </authorList>
    </citation>
    <scope>NUCLEOTIDE SEQUENCE [LARGE SCALE GENOMIC DNA]</scope>
</reference>
<protein>
    <recommendedName>
        <fullName evidence="3">RNase H type-1 domain-containing protein</fullName>
    </recommendedName>
</protein>
<dbReference type="PANTHER" id="PTHR47074">
    <property type="entry name" value="BNAC02G40300D PROTEIN"/>
    <property type="match status" value="1"/>
</dbReference>
<evidence type="ECO:0000313" key="1">
    <source>
        <dbReference type="EMBL" id="CAL1376558.1"/>
    </source>
</evidence>
<organism evidence="1 2">
    <name type="scientific">Linum trigynum</name>
    <dbReference type="NCBI Taxonomy" id="586398"/>
    <lineage>
        <taxon>Eukaryota</taxon>
        <taxon>Viridiplantae</taxon>
        <taxon>Streptophyta</taxon>
        <taxon>Embryophyta</taxon>
        <taxon>Tracheophyta</taxon>
        <taxon>Spermatophyta</taxon>
        <taxon>Magnoliopsida</taxon>
        <taxon>eudicotyledons</taxon>
        <taxon>Gunneridae</taxon>
        <taxon>Pentapetalae</taxon>
        <taxon>rosids</taxon>
        <taxon>fabids</taxon>
        <taxon>Malpighiales</taxon>
        <taxon>Linaceae</taxon>
        <taxon>Linum</taxon>
    </lineage>
</organism>